<gene>
    <name evidence="3" type="ordered locus">ECL_01015</name>
</gene>
<dbReference type="Pfam" id="PF19077">
    <property type="entry name" value="Big_13"/>
    <property type="match status" value="6"/>
</dbReference>
<evidence type="ECO:0000259" key="2">
    <source>
        <dbReference type="Pfam" id="PF19077"/>
    </source>
</evidence>
<dbReference type="PATRIC" id="fig|716541.4.peg.1272"/>
<name>A0A0H3CJ51_ENTCC</name>
<accession>A0A0H3CJ51</accession>
<feature type="domain" description="Bacterial Ig-like" evidence="2">
    <location>
        <begin position="609"/>
        <end position="696"/>
    </location>
</feature>
<evidence type="ECO:0000313" key="4">
    <source>
        <dbReference type="Proteomes" id="UP000002363"/>
    </source>
</evidence>
<dbReference type="AlphaFoldDB" id="A0A0H3CJ51"/>
<feature type="region of interest" description="Disordered" evidence="1">
    <location>
        <begin position="171"/>
        <end position="224"/>
    </location>
</feature>
<proteinExistence type="predicted"/>
<feature type="compositionally biased region" description="Polar residues" evidence="1">
    <location>
        <begin position="415"/>
        <end position="428"/>
    </location>
</feature>
<dbReference type="KEGG" id="enc:ECL_01015"/>
<feature type="domain" description="Bacterial Ig-like" evidence="2">
    <location>
        <begin position="728"/>
        <end position="809"/>
    </location>
</feature>
<sequence length="821" mass="85823">MTDNKVILAVNNGDGKTRLLTADAGRTVKVKLIPGNKYLLKNINDDFAPENITLQRVDKALHIIQEGDTQPSIIIEDYFNGDPNNPVLMGMAEDGLLYAYVPLSGESYDTGYLMADGSMSPVALGGEPLGAGGPLLTAPDDDNDMLFGMLGWFALAAAGVGAAFALSEMDKDDGDNHSTPDKPSIGTTMDDEGSIKGPLKSGDTTDDSTPTLTGKGKPGDTIHIYDNDKEIGSVIVDDEGQWSYTPDKPLGEGEHELTVAEKDPDGNASPPSDPIVIVVDTVAPKAPTIEHIMDKVGKTTGEIHDDAYTDDPQPEMSGTGEAGATIAIYDNGKKIGETTVNEDGRWYFKPSENLTDGSHSITVSQTDKAGNVSEPSDERDFIVLTEPPGKAETPEVIDNTGPVTGPLKPGDVTDDSQPSFSGEGTPGNTIIIKDNDKEIGSVIVDDEGKWSFTPKDELAEGEHNVVVVEEDPLGNEGDPSDPIQIIVDTTPPAKPDMADAQDNTGPITGQLKGGDVTDETRPVFSGKGEPGDTVTIYDGDEVLGTTVIDDKGNWTLKPEKPLGEGDHSITVTQTDKAGNTSDPSEALEFEVDTTAPDASANVLNITAVADDVGDRQGNVASGDITDDSKPLISGIGEAGNTVFVYTTDSSGKHLIGTAVVGSDGTWSLTPETPLTEGLNKLTLETQDPAGNRVAGEAPSYDINLLIPVSTAPSINSVVDNAEPHVGPLQKGESTNDTTPTLSGSAAPGDIVSILDNGKVIGTVTADSNGKWAFTPDTALADGKHTFTVTATDAAGNARTSGSFPIVIDTAAPSPARKYRYQ</sequence>
<dbReference type="InterPro" id="IPR013783">
    <property type="entry name" value="Ig-like_fold"/>
</dbReference>
<protein>
    <submittedName>
        <fullName evidence="3">Large repetitive protein</fullName>
    </submittedName>
</protein>
<keyword evidence="4" id="KW-1185">Reference proteome</keyword>
<dbReference type="eggNOG" id="COG2931">
    <property type="taxonomic scope" value="Bacteria"/>
</dbReference>
<dbReference type="InterPro" id="IPR044016">
    <property type="entry name" value="Big_13"/>
</dbReference>
<dbReference type="Proteomes" id="UP000002363">
    <property type="component" value="Chromosome"/>
</dbReference>
<dbReference type="Gene3D" id="3.30.420.430">
    <property type="match status" value="3"/>
</dbReference>
<dbReference type="HOGENOM" id="CLU_344443_0_0_6"/>
<dbReference type="EnsemblBacteria" id="ADF60578">
    <property type="protein sequence ID" value="ADF60578"/>
    <property type="gene ID" value="ECL_01015"/>
</dbReference>
<dbReference type="STRING" id="716541.ECL_01015"/>
<dbReference type="EMBL" id="CP001918">
    <property type="protein sequence ID" value="ADF60578.1"/>
    <property type="molecule type" value="Genomic_DNA"/>
</dbReference>
<feature type="compositionally biased region" description="Polar residues" evidence="1">
    <location>
        <begin position="569"/>
        <end position="583"/>
    </location>
</feature>
<organism evidence="3 4">
    <name type="scientific">Enterobacter cloacae subsp. cloacae (strain ATCC 13047 / DSM 30054 / NBRC 13535 / NCTC 10005 / WDCM 00083 / NCDC 279-56)</name>
    <dbReference type="NCBI Taxonomy" id="716541"/>
    <lineage>
        <taxon>Bacteria</taxon>
        <taxon>Pseudomonadati</taxon>
        <taxon>Pseudomonadota</taxon>
        <taxon>Gammaproteobacteria</taxon>
        <taxon>Enterobacterales</taxon>
        <taxon>Enterobacteriaceae</taxon>
        <taxon>Enterobacter</taxon>
        <taxon>Enterobacter cloacae complex</taxon>
    </lineage>
</organism>
<feature type="compositionally biased region" description="Polar residues" evidence="1">
    <location>
        <begin position="357"/>
        <end position="368"/>
    </location>
</feature>
<feature type="domain" description="Bacterial Ig-like" evidence="2">
    <location>
        <begin position="505"/>
        <end position="593"/>
    </location>
</feature>
<evidence type="ECO:0000313" key="3">
    <source>
        <dbReference type="EMBL" id="ADF60578.1"/>
    </source>
</evidence>
<feature type="domain" description="Bacterial Ig-like" evidence="2">
    <location>
        <begin position="295"/>
        <end position="376"/>
    </location>
</feature>
<evidence type="ECO:0000256" key="1">
    <source>
        <dbReference type="SAM" id="MobiDB-lite"/>
    </source>
</evidence>
<dbReference type="Gene3D" id="2.60.40.10">
    <property type="entry name" value="Immunoglobulins"/>
    <property type="match status" value="2"/>
</dbReference>
<feature type="region of interest" description="Disordered" evidence="1">
    <location>
        <begin position="357"/>
        <end position="377"/>
    </location>
</feature>
<feature type="region of interest" description="Disordered" evidence="1">
    <location>
        <begin position="719"/>
        <end position="744"/>
    </location>
</feature>
<feature type="region of interest" description="Disordered" evidence="1">
    <location>
        <begin position="505"/>
        <end position="534"/>
    </location>
</feature>
<dbReference type="OrthoDB" id="6527546at2"/>
<feature type="region of interest" description="Disordered" evidence="1">
    <location>
        <begin position="554"/>
        <end position="583"/>
    </location>
</feature>
<dbReference type="NCBIfam" id="NF033510">
    <property type="entry name" value="Ca_tandemer"/>
    <property type="match status" value="6"/>
</dbReference>
<feature type="compositionally biased region" description="Polar residues" evidence="1">
    <location>
        <begin position="731"/>
        <end position="743"/>
    </location>
</feature>
<reference evidence="3 4" key="1">
    <citation type="journal article" date="2010" name="J. Bacteriol.">
        <title>Complete genome sequence of Enterobacter cloacae subsp. cloacae type strain ATCC 13047.</title>
        <authorList>
            <person name="Ren Y."/>
            <person name="Ren Y."/>
            <person name="Zhou Z."/>
            <person name="Guo X."/>
            <person name="Li Y."/>
            <person name="Feng L."/>
            <person name="Wang L."/>
        </authorList>
    </citation>
    <scope>NUCLEOTIDE SEQUENCE [LARGE SCALE GENOMIC DNA]</scope>
    <source>
        <strain evidence="4">ATCC 13047 / DSM 30054 / NBRC 13535 / NCTC 10005 / WDCM 00083 / NCDC 279-56</strain>
    </source>
</reference>
<feature type="compositionally biased region" description="Basic and acidic residues" evidence="1">
    <location>
        <begin position="554"/>
        <end position="567"/>
    </location>
</feature>
<feature type="domain" description="Bacterial Ig-like" evidence="2">
    <location>
        <begin position="401"/>
        <end position="489"/>
    </location>
</feature>
<dbReference type="RefSeq" id="WP_013095691.1">
    <property type="nucleotide sequence ID" value="NC_014121.1"/>
</dbReference>
<feature type="domain" description="Bacterial Ig-like" evidence="2">
    <location>
        <begin position="193"/>
        <end position="281"/>
    </location>
</feature>
<feature type="region of interest" description="Disordered" evidence="1">
    <location>
        <begin position="389"/>
        <end position="431"/>
    </location>
</feature>